<dbReference type="InterPro" id="IPR007621">
    <property type="entry name" value="TPM_dom"/>
</dbReference>
<proteinExistence type="predicted"/>
<keyword evidence="2" id="KW-1133">Transmembrane helix</keyword>
<comment type="caution">
    <text evidence="5">The sequence shown here is derived from an EMBL/GenBank/DDBJ whole genome shotgun (WGS) entry which is preliminary data.</text>
</comment>
<evidence type="ECO:0000256" key="1">
    <source>
        <dbReference type="SAM" id="MobiDB-lite"/>
    </source>
</evidence>
<dbReference type="RefSeq" id="WP_142553177.1">
    <property type="nucleotide sequence ID" value="NZ_VIFX01000020.1"/>
</dbReference>
<gene>
    <name evidence="5" type="ORF">D8S82_16865</name>
</gene>
<feature type="transmembrane region" description="Helical" evidence="2">
    <location>
        <begin position="168"/>
        <end position="190"/>
    </location>
</feature>
<dbReference type="AlphaFoldDB" id="A0A544VZW2"/>
<evidence type="ECO:0000259" key="4">
    <source>
        <dbReference type="Pfam" id="PF04536"/>
    </source>
</evidence>
<sequence length="672" mass="70250">MRRNPRAARLLSMLLAVLTVGALLTPNLPTANAAPPLRLTDYVTDDAGVLDAGALSGVKTAVDDLYTARRVRLWVVYVDTFSGQTGVAWAQRAMQINNFQPDQDAIFAVATQDRDYALLAGTAILSNSDQDKLRRNEVEPALRQGDWAGAATVAATGLKNDGTSSGSVSWVGIAIVLVVIALAVVALLMWQRGRRRKRREAEFAAAKRVDPADPNALSSLSLDALDDLSKSIVVEVDNAVRTSDNELTLAVEEFGERDTAPFTKAVDGAKTALTQAFNVRQILDDTIPETPQQRRDLLTRVIVAAARADDELEAQREAFGKLRDLVINAPDRLDILTQQMVDLSARIEPADRTLEVLHSQFSETALASIADNVEHAKQRLSFADQSISQARALVAKPAGSQAGLVDAIRSAESALGQARMLLDSVDSASTDINRAVAELPAAIADIQNGITAASGHLARGGVPRADELSTARDEAVAAVAHAQNAGTADPLGTFTQLTQADATLDQLLAVISDEVEAAARLKRAFDQALFSAQSQVRSVSDFVDTRRGSVGPEARTRLAEAVRQLQAAQAVGATDPSQAIKHANGAAMLAVQAQSMANADVSAAQRQYTGRYGGGGFGGGGGNTGAILGGILIGNLLSGALRGGIGGGGGGDWSPGSFGGSGGDWGGGGGRF</sequence>
<dbReference type="Proteomes" id="UP000315759">
    <property type="component" value="Unassembled WGS sequence"/>
</dbReference>
<protein>
    <submittedName>
        <fullName evidence="5">TPM domain-containing protein</fullName>
    </submittedName>
</protein>
<evidence type="ECO:0000313" key="5">
    <source>
        <dbReference type="EMBL" id="TQR85526.1"/>
    </source>
</evidence>
<organism evidence="5 6">
    <name type="scientific">Mycolicibacterium hodleri</name>
    <dbReference type="NCBI Taxonomy" id="49897"/>
    <lineage>
        <taxon>Bacteria</taxon>
        <taxon>Bacillati</taxon>
        <taxon>Actinomycetota</taxon>
        <taxon>Actinomycetes</taxon>
        <taxon>Mycobacteriales</taxon>
        <taxon>Mycobacteriaceae</taxon>
        <taxon>Mycolicibacterium</taxon>
    </lineage>
</organism>
<keyword evidence="6" id="KW-1185">Reference proteome</keyword>
<accession>A0A544VZW2</accession>
<evidence type="ECO:0000313" key="6">
    <source>
        <dbReference type="Proteomes" id="UP000315759"/>
    </source>
</evidence>
<keyword evidence="3" id="KW-0732">Signal</keyword>
<feature type="chain" id="PRO_5021874091" evidence="3">
    <location>
        <begin position="34"/>
        <end position="672"/>
    </location>
</feature>
<feature type="region of interest" description="Disordered" evidence="1">
    <location>
        <begin position="650"/>
        <end position="672"/>
    </location>
</feature>
<evidence type="ECO:0000256" key="3">
    <source>
        <dbReference type="SAM" id="SignalP"/>
    </source>
</evidence>
<dbReference type="EMBL" id="VIFX01000020">
    <property type="protein sequence ID" value="TQR85526.1"/>
    <property type="molecule type" value="Genomic_DNA"/>
</dbReference>
<name>A0A544VZW2_9MYCO</name>
<reference evidence="5 6" key="1">
    <citation type="submission" date="2018-10" db="EMBL/GenBank/DDBJ databases">
        <title>Draft genome of Mycobacterium hodleri strain B.</title>
        <authorList>
            <person name="Amande T.J."/>
            <person name="Mcgenity T.J."/>
        </authorList>
    </citation>
    <scope>NUCLEOTIDE SEQUENCE [LARGE SCALE GENOMIC DNA]</scope>
    <source>
        <strain evidence="5 6">B</strain>
    </source>
</reference>
<feature type="signal peptide" evidence="3">
    <location>
        <begin position="1"/>
        <end position="33"/>
    </location>
</feature>
<keyword evidence="2" id="KW-0472">Membrane</keyword>
<keyword evidence="2" id="KW-0812">Transmembrane</keyword>
<dbReference type="Gene3D" id="3.10.310.50">
    <property type="match status" value="1"/>
</dbReference>
<evidence type="ECO:0000256" key="2">
    <source>
        <dbReference type="SAM" id="Phobius"/>
    </source>
</evidence>
<feature type="domain" description="TPM" evidence="4">
    <location>
        <begin position="43"/>
        <end position="159"/>
    </location>
</feature>
<dbReference type="Pfam" id="PF04536">
    <property type="entry name" value="TPM_phosphatase"/>
    <property type="match status" value="1"/>
</dbReference>